<protein>
    <submittedName>
        <fullName evidence="1">Uncharacterized protein</fullName>
    </submittedName>
</protein>
<proteinExistence type="predicted"/>
<evidence type="ECO:0000313" key="2">
    <source>
        <dbReference type="Proteomes" id="UP000000609"/>
    </source>
</evidence>
<dbReference type="PaxDb" id="272624-lpg0164"/>
<dbReference type="HOGENOM" id="CLU_3356877_0_0_6"/>
<keyword evidence="2" id="KW-1185">Reference proteome</keyword>
<evidence type="ECO:0000313" key="1">
    <source>
        <dbReference type="EMBL" id="AAU26271.1"/>
    </source>
</evidence>
<accession>Q5ZZ47</accession>
<dbReference type="EMBL" id="AE017354">
    <property type="protein sequence ID" value="AAU26271.1"/>
    <property type="molecule type" value="Genomic_DNA"/>
</dbReference>
<dbReference type="Proteomes" id="UP000000609">
    <property type="component" value="Chromosome"/>
</dbReference>
<dbReference type="AlphaFoldDB" id="Q5ZZ47"/>
<gene>
    <name evidence="1" type="ordered locus">lpg0164</name>
</gene>
<reference evidence="1 2" key="1">
    <citation type="journal article" date="2004" name="Science">
        <title>The genomic sequence of the accidental pathogen Legionella pneumophila.</title>
        <authorList>
            <person name="Chien M."/>
            <person name="Morozova I."/>
            <person name="Shi S."/>
            <person name="Sheng H."/>
            <person name="Chen J."/>
            <person name="Gomez S.M."/>
            <person name="Asamani G."/>
            <person name="Hill K."/>
            <person name="Nuara J."/>
            <person name="Feder M."/>
            <person name="Rineer J."/>
            <person name="Greenberg J.J."/>
            <person name="Steshenko V."/>
            <person name="Park S.H."/>
            <person name="Zhao B."/>
            <person name="Teplitskaya E."/>
            <person name="Edwards J.R."/>
            <person name="Pampou S."/>
            <person name="Georghiou A."/>
            <person name="Chou I.C."/>
            <person name="Iannuccilli W."/>
            <person name="Ulz M.E."/>
            <person name="Kim D.H."/>
            <person name="Geringer-Sameth A."/>
            <person name="Goldsberry C."/>
            <person name="Morozov P."/>
            <person name="Fischer S.G."/>
            <person name="Segal G."/>
            <person name="Qu X."/>
            <person name="Rzhetsky A."/>
            <person name="Zhang P."/>
            <person name="Cayanis E."/>
            <person name="De Jong P.J."/>
            <person name="Ju J."/>
            <person name="Kalachikov S."/>
            <person name="Shuman H.A."/>
            <person name="Russo J.J."/>
        </authorList>
    </citation>
    <scope>NUCLEOTIDE SEQUENCE [LARGE SCALE GENOMIC DNA]</scope>
    <source>
        <strain evidence="2">Philadelphia 1 / ATCC 33152 / DSM 7513</strain>
    </source>
</reference>
<sequence length="36" mass="3817">MLPKPVKSNRNTANPLATKALAILLAAAISFPQVKQ</sequence>
<dbReference type="KEGG" id="lpn:lpg0164"/>
<name>Q5ZZ47_LEGPH</name>
<organism evidence="1 2">
    <name type="scientific">Legionella pneumophila subsp. pneumophila (strain Philadelphia 1 / ATCC 33152 / DSM 7513)</name>
    <dbReference type="NCBI Taxonomy" id="272624"/>
    <lineage>
        <taxon>Bacteria</taxon>
        <taxon>Pseudomonadati</taxon>
        <taxon>Pseudomonadota</taxon>
        <taxon>Gammaproteobacteria</taxon>
        <taxon>Legionellales</taxon>
        <taxon>Legionellaceae</taxon>
        <taxon>Legionella</taxon>
    </lineage>
</organism>